<protein>
    <submittedName>
        <fullName evidence="3">Pre-rRNA-processing protein RIX1 N-terminal domain-containing protein</fullName>
    </submittedName>
</protein>
<keyword evidence="2" id="KW-1185">Reference proteome</keyword>
<evidence type="ECO:0000313" key="3">
    <source>
        <dbReference type="WBParaSite" id="jg12915"/>
    </source>
</evidence>
<reference evidence="3" key="1">
    <citation type="submission" date="2022-11" db="UniProtKB">
        <authorList>
            <consortium name="WormBaseParasite"/>
        </authorList>
    </citation>
    <scope>IDENTIFICATION</scope>
</reference>
<dbReference type="WBParaSite" id="jg12915">
    <property type="protein sequence ID" value="jg12915"/>
    <property type="gene ID" value="jg12915"/>
</dbReference>
<dbReference type="Proteomes" id="UP000887574">
    <property type="component" value="Unplaced"/>
</dbReference>
<name>A0A915CV16_9BILA</name>
<organism evidence="2 3">
    <name type="scientific">Ditylenchus dipsaci</name>
    <dbReference type="NCBI Taxonomy" id="166011"/>
    <lineage>
        <taxon>Eukaryota</taxon>
        <taxon>Metazoa</taxon>
        <taxon>Ecdysozoa</taxon>
        <taxon>Nematoda</taxon>
        <taxon>Chromadorea</taxon>
        <taxon>Rhabditida</taxon>
        <taxon>Tylenchina</taxon>
        <taxon>Tylenchomorpha</taxon>
        <taxon>Sphaerularioidea</taxon>
        <taxon>Anguinidae</taxon>
        <taxon>Anguininae</taxon>
        <taxon>Ditylenchus</taxon>
    </lineage>
</organism>
<feature type="compositionally biased region" description="Polar residues" evidence="1">
    <location>
        <begin position="464"/>
        <end position="480"/>
    </location>
</feature>
<feature type="compositionally biased region" description="Basic and acidic residues" evidence="1">
    <location>
        <begin position="511"/>
        <end position="520"/>
    </location>
</feature>
<dbReference type="AlphaFoldDB" id="A0A915CV16"/>
<evidence type="ECO:0000256" key="1">
    <source>
        <dbReference type="SAM" id="MobiDB-lite"/>
    </source>
</evidence>
<accession>A0A915CV16</accession>
<feature type="region of interest" description="Disordered" evidence="1">
    <location>
        <begin position="459"/>
        <end position="537"/>
    </location>
</feature>
<evidence type="ECO:0000313" key="2">
    <source>
        <dbReference type="Proteomes" id="UP000887574"/>
    </source>
</evidence>
<sequence>MNELRSAILSENKKFLGQCEIIYGRFSDKKARHFAKEELYWALLAKFVDRIPEEIARKLQKSLQSRVVEAHKDVPFCLGVMHFINLTLNKCPMMVAHNYNLFVEIAHKCLNFACDQWLTGTEQGKIAEADQSNRSNVAIKLATEIYFKSIQLKQQSRFLVTITSLLSKQPSSLEASQLLPLNVIKKSQSDDRKRIAACLWMVYSSLVELSEFGSEINLSDYVTAFESTMDSKDQSLLDVVIHSLRTVCRSTGFGFSRLSNRVLTIINNYEVPDRTRWEAYKIVNETLGVGSMVHVNFHEFQRPLIAFLQSKSESPPQQLVSLVSSLMKTSILMLNVKAICELQSVVCVKALAWSPSKEVLSLLNSLLEFSHDEVPLPLQLAQSVFWKSFDVEDPLLLEQVEKGRSLCTIFSRPKIPVIPVKANSEAVYTILDDELNDVEMNQPVINGLDKSHKVVEIPEDDASSHSASNMDNEEGNNSGHVESGLMDDHESGELVDEDTASVLVISDDDSDSTKKKENNVKQKKQKVKEMLLAFDPN</sequence>
<proteinExistence type="predicted"/>